<gene>
    <name evidence="1" type="ORF">BpHYR1_029004</name>
</gene>
<dbReference type="EMBL" id="REGN01000684">
    <property type="protein sequence ID" value="RNA40033.1"/>
    <property type="molecule type" value="Genomic_DNA"/>
</dbReference>
<protein>
    <submittedName>
        <fullName evidence="1">Uncharacterized protein</fullName>
    </submittedName>
</protein>
<proteinExistence type="predicted"/>
<dbReference type="Proteomes" id="UP000276133">
    <property type="component" value="Unassembled WGS sequence"/>
</dbReference>
<reference evidence="1 2" key="1">
    <citation type="journal article" date="2018" name="Sci. Rep.">
        <title>Genomic signatures of local adaptation to the degree of environmental predictability in rotifers.</title>
        <authorList>
            <person name="Franch-Gras L."/>
            <person name="Hahn C."/>
            <person name="Garcia-Roger E.M."/>
            <person name="Carmona M.J."/>
            <person name="Serra M."/>
            <person name="Gomez A."/>
        </authorList>
    </citation>
    <scope>NUCLEOTIDE SEQUENCE [LARGE SCALE GENOMIC DNA]</scope>
    <source>
        <strain evidence="1">HYR1</strain>
    </source>
</reference>
<accession>A0A3M7SW77</accession>
<keyword evidence="2" id="KW-1185">Reference proteome</keyword>
<evidence type="ECO:0000313" key="1">
    <source>
        <dbReference type="EMBL" id="RNA40033.1"/>
    </source>
</evidence>
<sequence>MKYMCFPIFNNNKNYIFLKLLLFFDNKAIHIKINGYFFFAKTTKLDFAILAFTLSANKYIIPWKNCINLKLHNKIKINQKKGIYAQNSENKKCVPRIMNPTYCHQII</sequence>
<evidence type="ECO:0000313" key="2">
    <source>
        <dbReference type="Proteomes" id="UP000276133"/>
    </source>
</evidence>
<organism evidence="1 2">
    <name type="scientific">Brachionus plicatilis</name>
    <name type="common">Marine rotifer</name>
    <name type="synonym">Brachionus muelleri</name>
    <dbReference type="NCBI Taxonomy" id="10195"/>
    <lineage>
        <taxon>Eukaryota</taxon>
        <taxon>Metazoa</taxon>
        <taxon>Spiralia</taxon>
        <taxon>Gnathifera</taxon>
        <taxon>Rotifera</taxon>
        <taxon>Eurotatoria</taxon>
        <taxon>Monogononta</taxon>
        <taxon>Pseudotrocha</taxon>
        <taxon>Ploima</taxon>
        <taxon>Brachionidae</taxon>
        <taxon>Brachionus</taxon>
    </lineage>
</organism>
<dbReference type="AlphaFoldDB" id="A0A3M7SW77"/>
<name>A0A3M7SW77_BRAPC</name>
<comment type="caution">
    <text evidence="1">The sequence shown here is derived from an EMBL/GenBank/DDBJ whole genome shotgun (WGS) entry which is preliminary data.</text>
</comment>